<keyword evidence="5 7" id="KW-1133">Transmembrane helix</keyword>
<sequence>MSKLDDRPDLSFKDQRRLFAWAWTSYVRRFLWVIIIAGILMSVEGSMLGLLSYMMKPMFDNVFISGNYDALYWVAGVIFGIFVVRAAMNLGQRIIITRASNQIVFNVQHDLLRHLMMLDTLFHSANPPGALMERMKGDTGSIKSVANVVITGVGRDIVSLISLLTVVMVIDWKWTLIALVGTPFLVLPSLLIQKLVRTVTRENRQIASDMSTRLNEVFHGIAPVKLNELETYQSDRYRALADRRINSEVRASIAKALIPAMIDLMSGLGFCAVLLFGGSEIINGDKTVGEFMSFFAAMALAFDPIRRLGAVSGTFQATAVSMDRIKAVFDTQPNLVMSRSPKEMPEALGDIELRDVELAYGDLPVLRKASFVARSSETTALVGASGAGKSTVFNVLTRLVETDGGEVTLAGTNIRDLDLANLRSQFSMVSQDALLFDESLRENILLGRTDVSEERLREVMEAAHITDFVDNLADGLDSPAGPRGGNLSGGQRQRVAIARALLRDRPILLLDEATSALDMRSEAVVQAALDRLAEGRTTIVIAHRLSTIRNADRIVVMDGGRVVEEGTHDELLVQDGRYAELYRLQFRNSDSSGDAEDADEETGAA</sequence>
<evidence type="ECO:0000256" key="7">
    <source>
        <dbReference type="SAM" id="Phobius"/>
    </source>
</evidence>
<evidence type="ECO:0000313" key="11">
    <source>
        <dbReference type="Proteomes" id="UP001265259"/>
    </source>
</evidence>
<evidence type="ECO:0000256" key="6">
    <source>
        <dbReference type="ARBA" id="ARBA00023136"/>
    </source>
</evidence>
<feature type="transmembrane region" description="Helical" evidence="7">
    <location>
        <begin position="176"/>
        <end position="196"/>
    </location>
</feature>
<dbReference type="InterPro" id="IPR003593">
    <property type="entry name" value="AAA+_ATPase"/>
</dbReference>
<feature type="domain" description="ABC transporter" evidence="8">
    <location>
        <begin position="351"/>
        <end position="584"/>
    </location>
</feature>
<dbReference type="InterPro" id="IPR017871">
    <property type="entry name" value="ABC_transporter-like_CS"/>
</dbReference>
<feature type="transmembrane region" description="Helical" evidence="7">
    <location>
        <begin position="144"/>
        <end position="170"/>
    </location>
</feature>
<dbReference type="CDD" id="cd18552">
    <property type="entry name" value="ABC_6TM_MsbA_like"/>
    <property type="match status" value="1"/>
</dbReference>
<protein>
    <submittedName>
        <fullName evidence="10">ABC transporter transmembrane domain-containing protein</fullName>
    </submittedName>
</protein>
<keyword evidence="2 7" id="KW-0812">Transmembrane</keyword>
<dbReference type="Gene3D" id="1.20.1560.10">
    <property type="entry name" value="ABC transporter type 1, transmembrane domain"/>
    <property type="match status" value="1"/>
</dbReference>
<evidence type="ECO:0000259" key="9">
    <source>
        <dbReference type="PROSITE" id="PS50929"/>
    </source>
</evidence>
<dbReference type="Pfam" id="PF00005">
    <property type="entry name" value="ABC_tran"/>
    <property type="match status" value="1"/>
</dbReference>
<comment type="caution">
    <text evidence="10">The sequence shown here is derived from an EMBL/GenBank/DDBJ whole genome shotgun (WGS) entry which is preliminary data.</text>
</comment>
<dbReference type="EMBL" id="JAVRHL010000003">
    <property type="protein sequence ID" value="MDT0683302.1"/>
    <property type="molecule type" value="Genomic_DNA"/>
</dbReference>
<dbReference type="Gene3D" id="3.40.50.300">
    <property type="entry name" value="P-loop containing nucleotide triphosphate hydrolases"/>
    <property type="match status" value="1"/>
</dbReference>
<dbReference type="PROSITE" id="PS50929">
    <property type="entry name" value="ABC_TM1F"/>
    <property type="match status" value="1"/>
</dbReference>
<organism evidence="10 11">
    <name type="scientific">Tropicimonas omnivorans</name>
    <dbReference type="NCBI Taxonomy" id="3075590"/>
    <lineage>
        <taxon>Bacteria</taxon>
        <taxon>Pseudomonadati</taxon>
        <taxon>Pseudomonadota</taxon>
        <taxon>Alphaproteobacteria</taxon>
        <taxon>Rhodobacterales</taxon>
        <taxon>Roseobacteraceae</taxon>
        <taxon>Tropicimonas</taxon>
    </lineage>
</organism>
<dbReference type="InterPro" id="IPR003439">
    <property type="entry name" value="ABC_transporter-like_ATP-bd"/>
</dbReference>
<dbReference type="Pfam" id="PF00664">
    <property type="entry name" value="ABC_membrane"/>
    <property type="match status" value="1"/>
</dbReference>
<dbReference type="PROSITE" id="PS00211">
    <property type="entry name" value="ABC_TRANSPORTER_1"/>
    <property type="match status" value="1"/>
</dbReference>
<dbReference type="SMART" id="SM00382">
    <property type="entry name" value="AAA"/>
    <property type="match status" value="1"/>
</dbReference>
<dbReference type="PANTHER" id="PTHR43394">
    <property type="entry name" value="ATP-DEPENDENT PERMEASE MDL1, MITOCHONDRIAL"/>
    <property type="match status" value="1"/>
</dbReference>
<evidence type="ECO:0000256" key="5">
    <source>
        <dbReference type="ARBA" id="ARBA00022989"/>
    </source>
</evidence>
<dbReference type="SUPFAM" id="SSF90123">
    <property type="entry name" value="ABC transporter transmembrane region"/>
    <property type="match status" value="1"/>
</dbReference>
<dbReference type="InterPro" id="IPR039421">
    <property type="entry name" value="Type_1_exporter"/>
</dbReference>
<keyword evidence="4" id="KW-0067">ATP-binding</keyword>
<dbReference type="SUPFAM" id="SSF52540">
    <property type="entry name" value="P-loop containing nucleoside triphosphate hydrolases"/>
    <property type="match status" value="1"/>
</dbReference>
<dbReference type="InterPro" id="IPR027417">
    <property type="entry name" value="P-loop_NTPase"/>
</dbReference>
<evidence type="ECO:0000256" key="4">
    <source>
        <dbReference type="ARBA" id="ARBA00022840"/>
    </source>
</evidence>
<evidence type="ECO:0000256" key="3">
    <source>
        <dbReference type="ARBA" id="ARBA00022741"/>
    </source>
</evidence>
<evidence type="ECO:0000256" key="1">
    <source>
        <dbReference type="ARBA" id="ARBA00004651"/>
    </source>
</evidence>
<evidence type="ECO:0000259" key="8">
    <source>
        <dbReference type="PROSITE" id="PS50893"/>
    </source>
</evidence>
<keyword evidence="3" id="KW-0547">Nucleotide-binding</keyword>
<dbReference type="PROSITE" id="PS50893">
    <property type="entry name" value="ABC_TRANSPORTER_2"/>
    <property type="match status" value="1"/>
</dbReference>
<dbReference type="InterPro" id="IPR036640">
    <property type="entry name" value="ABC1_TM_sf"/>
</dbReference>
<gene>
    <name evidence="10" type="ORF">RM543_11435</name>
</gene>
<feature type="transmembrane region" description="Helical" evidence="7">
    <location>
        <begin position="70"/>
        <end position="88"/>
    </location>
</feature>
<keyword evidence="6 7" id="KW-0472">Membrane</keyword>
<evidence type="ECO:0000256" key="2">
    <source>
        <dbReference type="ARBA" id="ARBA00022692"/>
    </source>
</evidence>
<proteinExistence type="predicted"/>
<feature type="transmembrane region" description="Helical" evidence="7">
    <location>
        <begin position="30"/>
        <end position="50"/>
    </location>
</feature>
<reference evidence="10 11" key="1">
    <citation type="submission" date="2023-09" db="EMBL/GenBank/DDBJ databases">
        <authorList>
            <person name="Rey-Velasco X."/>
        </authorList>
    </citation>
    <scope>NUCLEOTIDE SEQUENCE [LARGE SCALE GENOMIC DNA]</scope>
    <source>
        <strain evidence="10 11">F158</strain>
    </source>
</reference>
<evidence type="ECO:0000313" key="10">
    <source>
        <dbReference type="EMBL" id="MDT0683302.1"/>
    </source>
</evidence>
<name>A0ABU3DHV3_9RHOB</name>
<dbReference type="Proteomes" id="UP001265259">
    <property type="component" value="Unassembled WGS sequence"/>
</dbReference>
<keyword evidence="11" id="KW-1185">Reference proteome</keyword>
<feature type="transmembrane region" description="Helical" evidence="7">
    <location>
        <begin position="253"/>
        <end position="276"/>
    </location>
</feature>
<dbReference type="PANTHER" id="PTHR43394:SF1">
    <property type="entry name" value="ATP-BINDING CASSETTE SUB-FAMILY B MEMBER 10, MITOCHONDRIAL"/>
    <property type="match status" value="1"/>
</dbReference>
<comment type="subcellular location">
    <subcellularLocation>
        <location evidence="1">Cell membrane</location>
        <topology evidence="1">Multi-pass membrane protein</topology>
    </subcellularLocation>
</comment>
<dbReference type="InterPro" id="IPR011527">
    <property type="entry name" value="ABC1_TM_dom"/>
</dbReference>
<accession>A0ABU3DHV3</accession>
<feature type="domain" description="ABC transmembrane type-1" evidence="9">
    <location>
        <begin position="35"/>
        <end position="317"/>
    </location>
</feature>
<dbReference type="RefSeq" id="WP_311691718.1">
    <property type="nucleotide sequence ID" value="NZ_JAVRHL010000003.1"/>
</dbReference>